<organism evidence="7 8">
    <name type="scientific">Mycobacterium decipiens</name>
    <dbReference type="NCBI Taxonomy" id="1430326"/>
    <lineage>
        <taxon>Bacteria</taxon>
        <taxon>Bacillati</taxon>
        <taxon>Actinomycetota</taxon>
        <taxon>Actinomycetes</taxon>
        <taxon>Mycobacteriales</taxon>
        <taxon>Mycobacteriaceae</taxon>
        <taxon>Mycobacterium</taxon>
    </lineage>
</organism>
<evidence type="ECO:0000313" key="7">
    <source>
        <dbReference type="EMBL" id="OSC36303.1"/>
    </source>
</evidence>
<dbReference type="InterPro" id="IPR036259">
    <property type="entry name" value="MFS_trans_sf"/>
</dbReference>
<evidence type="ECO:0000313" key="8">
    <source>
        <dbReference type="Proteomes" id="UP000193247"/>
    </source>
</evidence>
<feature type="transmembrane region" description="Helical" evidence="6">
    <location>
        <begin position="285"/>
        <end position="304"/>
    </location>
</feature>
<evidence type="ECO:0000256" key="4">
    <source>
        <dbReference type="ARBA" id="ARBA00022989"/>
    </source>
</evidence>
<dbReference type="Gene3D" id="1.20.1250.20">
    <property type="entry name" value="MFS general substrate transporter like domains"/>
    <property type="match status" value="1"/>
</dbReference>
<dbReference type="GO" id="GO:0022857">
    <property type="term" value="F:transmembrane transporter activity"/>
    <property type="evidence" value="ECO:0007669"/>
    <property type="project" value="InterPro"/>
</dbReference>
<keyword evidence="3 6" id="KW-0812">Transmembrane</keyword>
<dbReference type="SUPFAM" id="SSF103473">
    <property type="entry name" value="MFS general substrate transporter"/>
    <property type="match status" value="1"/>
</dbReference>
<evidence type="ECO:0000256" key="6">
    <source>
        <dbReference type="SAM" id="Phobius"/>
    </source>
</evidence>
<dbReference type="PANTHER" id="PTHR23513">
    <property type="entry name" value="INTEGRAL MEMBRANE EFFLUX PROTEIN-RELATED"/>
    <property type="match status" value="1"/>
</dbReference>
<feature type="transmembrane region" description="Helical" evidence="6">
    <location>
        <begin position="105"/>
        <end position="127"/>
    </location>
</feature>
<keyword evidence="8" id="KW-1185">Reference proteome</keyword>
<dbReference type="Pfam" id="PF07690">
    <property type="entry name" value="MFS_1"/>
    <property type="match status" value="1"/>
</dbReference>
<dbReference type="InterPro" id="IPR011701">
    <property type="entry name" value="MFS"/>
</dbReference>
<accession>A0A1X2LNN8</accession>
<dbReference type="AlphaFoldDB" id="A0A1X2LNN8"/>
<evidence type="ECO:0000256" key="5">
    <source>
        <dbReference type="ARBA" id="ARBA00023136"/>
    </source>
</evidence>
<reference evidence="7 8" key="1">
    <citation type="submission" date="2017-04" db="EMBL/GenBank/DDBJ databases">
        <title>The new phylogeny of genus Mycobacterium.</title>
        <authorList>
            <person name="Tortoli E."/>
            <person name="Trovato A."/>
            <person name="Cirillo D.M."/>
        </authorList>
    </citation>
    <scope>NUCLEOTIDE SEQUENCE [LARGE SCALE GENOMIC DNA]</scope>
    <source>
        <strain evidence="7 8">TBL 1200985</strain>
    </source>
</reference>
<gene>
    <name evidence="7" type="ORF">B8W66_23070</name>
</gene>
<comment type="caution">
    <text evidence="7">The sequence shown here is derived from an EMBL/GenBank/DDBJ whole genome shotgun (WGS) entry which is preliminary data.</text>
</comment>
<protein>
    <recommendedName>
        <fullName evidence="9">MFS transporter</fullName>
    </recommendedName>
</protein>
<name>A0A1X2LNN8_9MYCO</name>
<sequence length="408" mass="42310">MDLECVVMTRTGGVSVGLASLARGLFSAATAAIAVICRYAAFVITDSAFLTGLLDTAYTLAFAGAAYWLASGRAPMSARTSIVVGGLVSAAATAVVGLLTPLREYVWLVLLLLVIGVVTGLNYPAWYSLLRGGREVNELREWIGTYESVRIGAILVGTAGSGLVAHQLGLEATMVLVASVFAAVGLLALAFPRQRVGDPSQPEHTEPPPVHFDVAIHRRIRLLLGLLAAMQLMVAPIIAVTPVLAVEGVDGGIAHVGVLFALFSAGAALQFVAMNAVARGVRAPVLVAITVALMLGSAVLAAVWDTVVSAGLLMASFGFGVASIGTLVNAEIQTSLPEALRDQYVSKYALIAAIPFAVGSGLWGLTADFVPVPNIAVVSTVLIAAALLLVWRWVRGRGVDYGGPSMRN</sequence>
<dbReference type="GO" id="GO:0005886">
    <property type="term" value="C:plasma membrane"/>
    <property type="evidence" value="ECO:0007669"/>
    <property type="project" value="UniProtKB-SubCell"/>
</dbReference>
<keyword evidence="2" id="KW-1003">Cell membrane</keyword>
<feature type="transmembrane region" description="Helical" evidence="6">
    <location>
        <begin position="82"/>
        <end position="99"/>
    </location>
</feature>
<keyword evidence="4 6" id="KW-1133">Transmembrane helix</keyword>
<dbReference type="EMBL" id="NCXP01000059">
    <property type="protein sequence ID" value="OSC36303.1"/>
    <property type="molecule type" value="Genomic_DNA"/>
</dbReference>
<dbReference type="Proteomes" id="UP000193247">
    <property type="component" value="Unassembled WGS sequence"/>
</dbReference>
<dbReference type="PANTHER" id="PTHR23513:SF6">
    <property type="entry name" value="MAJOR FACILITATOR SUPERFAMILY ASSOCIATED DOMAIN-CONTAINING PROTEIN"/>
    <property type="match status" value="1"/>
</dbReference>
<feature type="transmembrane region" description="Helical" evidence="6">
    <location>
        <begin position="348"/>
        <end position="366"/>
    </location>
</feature>
<feature type="transmembrane region" description="Helical" evidence="6">
    <location>
        <begin position="310"/>
        <end position="328"/>
    </location>
</feature>
<evidence type="ECO:0008006" key="9">
    <source>
        <dbReference type="Google" id="ProtNLM"/>
    </source>
</evidence>
<feature type="transmembrane region" description="Helical" evidence="6">
    <location>
        <begin position="172"/>
        <end position="191"/>
    </location>
</feature>
<feature type="transmembrane region" description="Helical" evidence="6">
    <location>
        <begin position="252"/>
        <end position="273"/>
    </location>
</feature>
<feature type="transmembrane region" description="Helical" evidence="6">
    <location>
        <begin position="48"/>
        <end position="70"/>
    </location>
</feature>
<feature type="transmembrane region" description="Helical" evidence="6">
    <location>
        <begin position="21"/>
        <end position="42"/>
    </location>
</feature>
<evidence type="ECO:0000256" key="1">
    <source>
        <dbReference type="ARBA" id="ARBA00004651"/>
    </source>
</evidence>
<feature type="transmembrane region" description="Helical" evidence="6">
    <location>
        <begin position="372"/>
        <end position="391"/>
    </location>
</feature>
<evidence type="ECO:0000256" key="2">
    <source>
        <dbReference type="ARBA" id="ARBA00022475"/>
    </source>
</evidence>
<proteinExistence type="predicted"/>
<feature type="transmembrane region" description="Helical" evidence="6">
    <location>
        <begin position="222"/>
        <end position="246"/>
    </location>
</feature>
<comment type="subcellular location">
    <subcellularLocation>
        <location evidence="1">Cell membrane</location>
        <topology evidence="1">Multi-pass membrane protein</topology>
    </subcellularLocation>
</comment>
<evidence type="ECO:0000256" key="3">
    <source>
        <dbReference type="ARBA" id="ARBA00022692"/>
    </source>
</evidence>
<keyword evidence="5 6" id="KW-0472">Membrane</keyword>